<comment type="caution">
    <text evidence="3">The sequence shown here is derived from an EMBL/GenBank/DDBJ whole genome shotgun (WGS) entry which is preliminary data.</text>
</comment>
<dbReference type="OrthoDB" id="3698440at2"/>
<accession>A0A561U577</accession>
<name>A0A561U577_9PSEU</name>
<reference evidence="3 4" key="1">
    <citation type="submission" date="2019-06" db="EMBL/GenBank/DDBJ databases">
        <title>Sequencing the genomes of 1000 actinobacteria strains.</title>
        <authorList>
            <person name="Klenk H.-P."/>
        </authorList>
    </citation>
    <scope>NUCLEOTIDE SEQUENCE [LARGE SCALE GENOMIC DNA]</scope>
    <source>
        <strain evidence="3 4">DSM 46699</strain>
    </source>
</reference>
<feature type="transmembrane region" description="Helical" evidence="2">
    <location>
        <begin position="41"/>
        <end position="62"/>
    </location>
</feature>
<evidence type="ECO:0000256" key="2">
    <source>
        <dbReference type="SAM" id="Phobius"/>
    </source>
</evidence>
<dbReference type="Proteomes" id="UP000316184">
    <property type="component" value="Unassembled WGS sequence"/>
</dbReference>
<keyword evidence="4" id="KW-1185">Reference proteome</keyword>
<dbReference type="AlphaFoldDB" id="A0A561U577"/>
<feature type="compositionally biased region" description="Pro residues" evidence="1">
    <location>
        <begin position="82"/>
        <end position="92"/>
    </location>
</feature>
<evidence type="ECO:0000313" key="3">
    <source>
        <dbReference type="EMBL" id="TWF94512.1"/>
    </source>
</evidence>
<proteinExistence type="predicted"/>
<feature type="compositionally biased region" description="Low complexity" evidence="1">
    <location>
        <begin position="146"/>
        <end position="170"/>
    </location>
</feature>
<feature type="region of interest" description="Disordered" evidence="1">
    <location>
        <begin position="66"/>
        <end position="177"/>
    </location>
</feature>
<dbReference type="RefSeq" id="WP_145740510.1">
    <property type="nucleotide sequence ID" value="NZ_VIWX01000003.1"/>
</dbReference>
<protein>
    <submittedName>
        <fullName evidence="3">Uncharacterized protein</fullName>
    </submittedName>
</protein>
<dbReference type="EMBL" id="VIWX01000003">
    <property type="protein sequence ID" value="TWF94512.1"/>
    <property type="molecule type" value="Genomic_DNA"/>
</dbReference>
<evidence type="ECO:0000256" key="1">
    <source>
        <dbReference type="SAM" id="MobiDB-lite"/>
    </source>
</evidence>
<keyword evidence="2" id="KW-0472">Membrane</keyword>
<keyword evidence="2" id="KW-1133">Transmembrane helix</keyword>
<evidence type="ECO:0000313" key="4">
    <source>
        <dbReference type="Proteomes" id="UP000316184"/>
    </source>
</evidence>
<organism evidence="3 4">
    <name type="scientific">Saccharopolyspora dendranthemae</name>
    <dbReference type="NCBI Taxonomy" id="1181886"/>
    <lineage>
        <taxon>Bacteria</taxon>
        <taxon>Bacillati</taxon>
        <taxon>Actinomycetota</taxon>
        <taxon>Actinomycetes</taxon>
        <taxon>Pseudonocardiales</taxon>
        <taxon>Pseudonocardiaceae</taxon>
        <taxon>Saccharopolyspora</taxon>
    </lineage>
</organism>
<gene>
    <name evidence="3" type="ORF">FHU35_13223</name>
</gene>
<keyword evidence="2" id="KW-0812">Transmembrane</keyword>
<sequence length="177" mass="18517">MDLDRELQRLLGDDRLDVPVRTGAEWSLVAAARRRRQRNGMLAATVAAIGSVLLVGGGVALVNQDSGPLPPARPPVVQQPGPNVPPPLPPSGSAPAPHTGHLVPPHSTPGTPGQRTNPHEPVPSTSESFDPSILRTAPSQTVDPETSQQQPDPETSQQQPGPSEQSPPSEMHITPSG</sequence>